<dbReference type="GO" id="GO:0000166">
    <property type="term" value="F:nucleotide binding"/>
    <property type="evidence" value="ECO:0007669"/>
    <property type="project" value="InterPro"/>
</dbReference>
<dbReference type="OrthoDB" id="9815825at2"/>
<dbReference type="PANTHER" id="PTHR43054:SF1">
    <property type="entry name" value="SCYLLO-INOSITOL 2-DEHYDROGENASE (NADP(+)) IOLU"/>
    <property type="match status" value="1"/>
</dbReference>
<dbReference type="Gene3D" id="3.30.360.10">
    <property type="entry name" value="Dihydrodipicolinate Reductase, domain 2"/>
    <property type="match status" value="1"/>
</dbReference>
<dbReference type="RefSeq" id="WP_132014864.1">
    <property type="nucleotide sequence ID" value="NZ_SLUN01000016.1"/>
</dbReference>
<dbReference type="InterPro" id="IPR036291">
    <property type="entry name" value="NAD(P)-bd_dom_sf"/>
</dbReference>
<accession>A0A4R1RIH8</accession>
<reference evidence="2 3" key="1">
    <citation type="submission" date="2019-03" db="EMBL/GenBank/DDBJ databases">
        <title>Genomic Encyclopedia of Type Strains, Phase IV (KMG-IV): sequencing the most valuable type-strain genomes for metagenomic binning, comparative biology and taxonomic classification.</title>
        <authorList>
            <person name="Goeker M."/>
        </authorList>
    </citation>
    <scope>NUCLEOTIDE SEQUENCE [LARGE SCALE GENOMIC DNA]</scope>
    <source>
        <strain evidence="2 3">LX-B</strain>
    </source>
</reference>
<gene>
    <name evidence="2" type="ORF">EDC14_101631</name>
</gene>
<protein>
    <submittedName>
        <fullName evidence="2">Putative dehydrogenase</fullName>
    </submittedName>
</protein>
<proteinExistence type="predicted"/>
<dbReference type="PANTHER" id="PTHR43054">
    <property type="match status" value="1"/>
</dbReference>
<dbReference type="AlphaFoldDB" id="A0A4R1RIH8"/>
<sequence length="329" mass="35918">MIRFGVIGSSWITTEFIRAAALSGELACNAVYSRTAERAAAFAAQHGVAHTFTDLEEMARSNTIDAVYIASPNASHAGQAILMMDHGKHVLCEKPLAANGDEVRAMIAAARRNRVVLMEALKTTLLPNFAAIRDNLPKIGRIRRFLAIKCQYSSSYDRYQRGEATNTFNPLLANGSLMDIGVYCIYPIIALFGKPDRIRANAVMLDSGIDGEGSLCLQYRDFEALAVHSKISDSALPSEIQGEAGSIVIDQISVPQKVTLRYRDGSVVDLSRPQAVESMLYEAGEFSALIQSGRLESAVNTHELAGAVMAVMDEARRQFGLRFPTDRIE</sequence>
<dbReference type="Proteomes" id="UP000295008">
    <property type="component" value="Unassembled WGS sequence"/>
</dbReference>
<dbReference type="SUPFAM" id="SSF55347">
    <property type="entry name" value="Glyceraldehyde-3-phosphate dehydrogenase-like, C-terminal domain"/>
    <property type="match status" value="1"/>
</dbReference>
<dbReference type="Pfam" id="PF01408">
    <property type="entry name" value="GFO_IDH_MocA"/>
    <property type="match status" value="1"/>
</dbReference>
<comment type="caution">
    <text evidence="2">The sequence shown here is derived from an EMBL/GenBank/DDBJ whole genome shotgun (WGS) entry which is preliminary data.</text>
</comment>
<evidence type="ECO:0000313" key="3">
    <source>
        <dbReference type="Proteomes" id="UP000295008"/>
    </source>
</evidence>
<dbReference type="SUPFAM" id="SSF51735">
    <property type="entry name" value="NAD(P)-binding Rossmann-fold domains"/>
    <property type="match status" value="1"/>
</dbReference>
<dbReference type="EMBL" id="SLUN01000016">
    <property type="protein sequence ID" value="TCL65901.1"/>
    <property type="molecule type" value="Genomic_DNA"/>
</dbReference>
<dbReference type="Gene3D" id="3.40.50.720">
    <property type="entry name" value="NAD(P)-binding Rossmann-like Domain"/>
    <property type="match status" value="1"/>
</dbReference>
<feature type="domain" description="Gfo/Idh/MocA-like oxidoreductase N-terminal" evidence="1">
    <location>
        <begin position="2"/>
        <end position="119"/>
    </location>
</feature>
<dbReference type="InterPro" id="IPR000683">
    <property type="entry name" value="Gfo/Idh/MocA-like_OxRdtase_N"/>
</dbReference>
<evidence type="ECO:0000313" key="2">
    <source>
        <dbReference type="EMBL" id="TCL65901.1"/>
    </source>
</evidence>
<evidence type="ECO:0000259" key="1">
    <source>
        <dbReference type="Pfam" id="PF01408"/>
    </source>
</evidence>
<keyword evidence="3" id="KW-1185">Reference proteome</keyword>
<name>A0A4R1RIH8_HYDET</name>
<organism evidence="2 3">
    <name type="scientific">Hydrogenispora ethanolica</name>
    <dbReference type="NCBI Taxonomy" id="1082276"/>
    <lineage>
        <taxon>Bacteria</taxon>
        <taxon>Bacillati</taxon>
        <taxon>Bacillota</taxon>
        <taxon>Hydrogenispora</taxon>
    </lineage>
</organism>